<gene>
    <name evidence="2" type="ORF">ABLG96_01160</name>
</gene>
<evidence type="ECO:0000256" key="1">
    <source>
        <dbReference type="SAM" id="MobiDB-lite"/>
    </source>
</evidence>
<dbReference type="AlphaFoldDB" id="A0AAU8DQR0"/>
<proteinExistence type="predicted"/>
<dbReference type="Gene3D" id="3.30.870.10">
    <property type="entry name" value="Endonuclease Chain A"/>
    <property type="match status" value="1"/>
</dbReference>
<evidence type="ECO:0000313" key="2">
    <source>
        <dbReference type="EMBL" id="XCG63987.1"/>
    </source>
</evidence>
<dbReference type="EMBL" id="CP159218">
    <property type="protein sequence ID" value="XCG63987.1"/>
    <property type="molecule type" value="Genomic_DNA"/>
</dbReference>
<dbReference type="CDD" id="cd09176">
    <property type="entry name" value="PLDc_unchar6"/>
    <property type="match status" value="1"/>
</dbReference>
<feature type="region of interest" description="Disordered" evidence="1">
    <location>
        <begin position="283"/>
        <end position="303"/>
    </location>
</feature>
<name>A0AAU8DQR0_9ACTN</name>
<organism evidence="2">
    <name type="scientific">Nakamurella sp. A5-74</name>
    <dbReference type="NCBI Taxonomy" id="3158264"/>
    <lineage>
        <taxon>Bacteria</taxon>
        <taxon>Bacillati</taxon>
        <taxon>Actinomycetota</taxon>
        <taxon>Actinomycetes</taxon>
        <taxon>Nakamurellales</taxon>
        <taxon>Nakamurellaceae</taxon>
        <taxon>Nakamurella</taxon>
    </lineage>
</organism>
<sequence>MLAPDDRQLLLSHLQPPPGLRLRHAVGTTFTLDLEAALLAPLAAATRILNDASKRHPIAILEALRSSVDKIDIFFQNGYLAAPAAYAKLNAFLERSLHPVRPPKPGYLFHPKVWMLEFSSLDDDEPMKYRLIVATRNLTSSVSWDVMVALDGEPGTRPLASNRPLAALIRALPGLAHDTLQPERAARIATLAEAVRRINWDQTVGVDELAFHAFGIDGEPVNPDFSGSKGLIISPFVSLRGLERVAADMKTLDVVSRTDQLAQILPADLDALQAQLFVVRPDAGLNPEETGSDPTPDPEDQDQVAATAPGVLLDGLHAKIIVTERASKAHFFTGSLNTTDNAFTGNVEFLLEIVGARKEYGVDAILHKDGMGGILEPFARPDVEPAAADEQDLALDAELSRLTELHLACTLTGARDRIRAEITSAEPVALDAAFTAKLSMAGVNGRSIALLGGEAVAGHIPGLSVEDVTSWAVLTVEDHRSQTRTTLVKMRLIGDDSERLDAVMASQIDSTEKFLALLRLLLAEDADSITQELGADMDGSGFFEFGQMLGQGLFEGLVRGLAAKPEALHTITDLIEQLRKRGAEDVIPPGLLELWPAFLEAGARLEGARS</sequence>
<protein>
    <submittedName>
        <fullName evidence="2">Phospholipase D family protein</fullName>
    </submittedName>
</protein>
<accession>A0AAU8DQR0</accession>
<dbReference type="RefSeq" id="WP_353649601.1">
    <property type="nucleotide sequence ID" value="NZ_CP159218.1"/>
</dbReference>
<reference evidence="2" key="1">
    <citation type="submission" date="2024-05" db="EMBL/GenBank/DDBJ databases">
        <authorList>
            <person name="Cai S.Y."/>
            <person name="Jin L.M."/>
            <person name="Li H.R."/>
        </authorList>
    </citation>
    <scope>NUCLEOTIDE SEQUENCE</scope>
    <source>
        <strain evidence="2">A5-74</strain>
    </source>
</reference>
<dbReference type="InterPro" id="IPR059166">
    <property type="entry name" value="PLD-like_cat"/>
</dbReference>